<feature type="coiled-coil region" evidence="1">
    <location>
        <begin position="194"/>
        <end position="221"/>
    </location>
</feature>
<dbReference type="AlphaFoldDB" id="A0A0F9MFB9"/>
<gene>
    <name evidence="4" type="ORF">LCGC14_1467330</name>
</gene>
<evidence type="ECO:0000256" key="2">
    <source>
        <dbReference type="SAM" id="MobiDB-lite"/>
    </source>
</evidence>
<evidence type="ECO:0000313" key="4">
    <source>
        <dbReference type="EMBL" id="KKM67812.1"/>
    </source>
</evidence>
<sequence>MVGKNNKGKHRAGKKNTKPKGKPVSKPKAKSKAVKSTAKTKKPAKTQKQKKTTKKSKSEKKVSLVTYISLGFIVTAIIAYGGFFVFNIVKQAWADDYNRAIYEIQLRTNKKMAKLNPMFSQFVATPDAAKKIGPKFKDAADATRRGALALKTLTPPSNQKNNHEDLLKSYERATGLYNDLEKLSSYLTKRDKVIKDYVKALKNFAKKMTDAKRRKEVLEIATNAEINISASLDKMKKIESPIEIYDDKLLIKYTKALAKHLKDLREALSKNKTRQIKTALDDISQDYSLNWQKAFFNADKSEIKKYNQRVEDIQSLYRTTSSD</sequence>
<accession>A0A0F9MFB9</accession>
<dbReference type="EMBL" id="LAZR01010282">
    <property type="protein sequence ID" value="KKM67812.1"/>
    <property type="molecule type" value="Genomic_DNA"/>
</dbReference>
<keyword evidence="1" id="KW-0175">Coiled coil</keyword>
<feature type="transmembrane region" description="Helical" evidence="3">
    <location>
        <begin position="64"/>
        <end position="86"/>
    </location>
</feature>
<feature type="region of interest" description="Disordered" evidence="2">
    <location>
        <begin position="1"/>
        <end position="57"/>
    </location>
</feature>
<keyword evidence="3" id="KW-0812">Transmembrane</keyword>
<name>A0A0F9MFB9_9ZZZZ</name>
<evidence type="ECO:0000256" key="1">
    <source>
        <dbReference type="SAM" id="Coils"/>
    </source>
</evidence>
<evidence type="ECO:0000256" key="3">
    <source>
        <dbReference type="SAM" id="Phobius"/>
    </source>
</evidence>
<comment type="caution">
    <text evidence="4">The sequence shown here is derived from an EMBL/GenBank/DDBJ whole genome shotgun (WGS) entry which is preliminary data.</text>
</comment>
<reference evidence="4" key="1">
    <citation type="journal article" date="2015" name="Nature">
        <title>Complex archaea that bridge the gap between prokaryotes and eukaryotes.</title>
        <authorList>
            <person name="Spang A."/>
            <person name="Saw J.H."/>
            <person name="Jorgensen S.L."/>
            <person name="Zaremba-Niedzwiedzka K."/>
            <person name="Martijn J."/>
            <person name="Lind A.E."/>
            <person name="van Eijk R."/>
            <person name="Schleper C."/>
            <person name="Guy L."/>
            <person name="Ettema T.J."/>
        </authorList>
    </citation>
    <scope>NUCLEOTIDE SEQUENCE</scope>
</reference>
<protein>
    <submittedName>
        <fullName evidence="4">Uncharacterized protein</fullName>
    </submittedName>
</protein>
<keyword evidence="3" id="KW-1133">Transmembrane helix</keyword>
<keyword evidence="3" id="KW-0472">Membrane</keyword>
<proteinExistence type="predicted"/>
<organism evidence="4">
    <name type="scientific">marine sediment metagenome</name>
    <dbReference type="NCBI Taxonomy" id="412755"/>
    <lineage>
        <taxon>unclassified sequences</taxon>
        <taxon>metagenomes</taxon>
        <taxon>ecological metagenomes</taxon>
    </lineage>
</organism>